<keyword evidence="9" id="KW-0028">Amino-acid biosynthesis</keyword>
<evidence type="ECO:0000256" key="18">
    <source>
        <dbReference type="ARBA" id="ARBA00025552"/>
    </source>
</evidence>
<feature type="domain" description="B12-binding N-terminal" evidence="26">
    <location>
        <begin position="621"/>
        <end position="714"/>
    </location>
</feature>
<dbReference type="GO" id="GO:0050667">
    <property type="term" value="P:homocysteine metabolic process"/>
    <property type="evidence" value="ECO:0007669"/>
    <property type="project" value="TreeGrafter"/>
</dbReference>
<dbReference type="GO" id="GO:0005829">
    <property type="term" value="C:cytosol"/>
    <property type="evidence" value="ECO:0007669"/>
    <property type="project" value="TreeGrafter"/>
</dbReference>
<dbReference type="GO" id="GO:0031419">
    <property type="term" value="F:cobalamin binding"/>
    <property type="evidence" value="ECO:0007669"/>
    <property type="project" value="UniProtKB-KW"/>
</dbReference>
<dbReference type="SMART" id="SM01018">
    <property type="entry name" value="B12-binding_2"/>
    <property type="match status" value="1"/>
</dbReference>
<evidence type="ECO:0000256" key="21">
    <source>
        <dbReference type="PIRSR" id="PIRSR000381-2"/>
    </source>
</evidence>
<evidence type="ECO:0000256" key="16">
    <source>
        <dbReference type="ARBA" id="ARBA00023167"/>
    </source>
</evidence>
<dbReference type="FunFam" id="3.20.20.330:FF:000001">
    <property type="entry name" value="Methionine synthase"/>
    <property type="match status" value="1"/>
</dbReference>
<protein>
    <recommendedName>
        <fullName evidence="7 19">Methionine synthase</fullName>
        <ecNumber evidence="6 19">2.1.1.13</ecNumber>
    </recommendedName>
</protein>
<dbReference type="UniPathway" id="UPA00051">
    <property type="reaction ID" value="UER00081"/>
</dbReference>
<dbReference type="SUPFAM" id="SSF51717">
    <property type="entry name" value="Dihydropteroate synthetase-like"/>
    <property type="match status" value="1"/>
</dbReference>
<dbReference type="NCBIfam" id="TIGR02082">
    <property type="entry name" value="metH"/>
    <property type="match status" value="1"/>
</dbReference>
<keyword evidence="10 20" id="KW-0846">Cobalamin</keyword>
<dbReference type="InterPro" id="IPR011005">
    <property type="entry name" value="Dihydropteroate_synth-like_sf"/>
</dbReference>
<dbReference type="InterPro" id="IPR036589">
    <property type="entry name" value="HCY_dom_sf"/>
</dbReference>
<comment type="function">
    <text evidence="18">Catalyzes the transfer of a methyl group from methyl-cobalamin to homocysteine, yielding enzyme-bound cob(I)alamin and methionine. Subsequently, remethylates the cofactor using methyltetrahydrofolate.</text>
</comment>
<name>A0A1G5CBK8_9GAMM</name>
<dbReference type="SUPFAM" id="SSF52242">
    <property type="entry name" value="Cobalamin (vitamin B12)-binding domain"/>
    <property type="match status" value="1"/>
</dbReference>
<dbReference type="Gene3D" id="3.40.50.280">
    <property type="entry name" value="Cobalamin-binding domain"/>
    <property type="match status" value="1"/>
</dbReference>
<feature type="binding site" evidence="20 22">
    <location>
        <position position="290"/>
    </location>
    <ligand>
        <name>Zn(2+)</name>
        <dbReference type="ChEBI" id="CHEBI:29105"/>
    </ligand>
</feature>
<evidence type="ECO:0000256" key="8">
    <source>
        <dbReference type="ARBA" id="ARBA00022603"/>
    </source>
</evidence>
<evidence type="ECO:0000256" key="15">
    <source>
        <dbReference type="ARBA" id="ARBA00022833"/>
    </source>
</evidence>
<keyword evidence="11 22" id="KW-0808">Transferase</keyword>
<evidence type="ECO:0000259" key="23">
    <source>
        <dbReference type="PROSITE" id="PS50970"/>
    </source>
</evidence>
<evidence type="ECO:0000313" key="27">
    <source>
        <dbReference type="EMBL" id="SCX99736.1"/>
    </source>
</evidence>
<dbReference type="InterPro" id="IPR011822">
    <property type="entry name" value="MetH"/>
</dbReference>
<sequence length="851" mass="93906">MSRFMDRLKERVLILDGGMGTALMEYDLDLEKDFLGLENCSEILCDSRPDVVKDIHRSFYEAGSDAVETNTFGSNKLVLAEFDLTERTRELNRIATEQAREVADEFATDDWPRFVVGSMGPGTKLPSLAHIDYDTLEDSYAEQARGLIDGGVDVFLTETSQDPLQIKAAINGIRLAQREAGVDLPIISQVTIETVGTMLVGTEIQAAATILDAMDVDMMGMNCATGPAEMSEHVKWLGENWPKPFSVLPNAGLPMLVDGKTTYPLQPAEMADWVARFVEEDGVNLIGGCCGTTPEHMKALRDKIGFQAPKDRGDVKLEPALASLYNQVPFRQENAVMAIGERTNANGSKRFRELLNEEDWNGITRVAKDQVKEGSHTLDVCTAYVGRDEVRDMTEVISRFRGDVTIPLVIDSTETPVIETALKLYGGKALINSINFEEGEEKAATVLGYAKKYGAGVIALTIDEDGMAKEVDDKMRIARRLYDFAVNQHGLPAHDLMYDPLTFTVCTGNEEDRKHAINTLDAIEAIANEMPEVQIVLGLSNISFGLKPAARQVLNSVMLHHAQRRGLTAAIMHSSAILPKHKIDEEEYKVAEDLLFDRREEGYDPLHKFIELFKDKEAKGGPEKKKPETIEEVLKERIVDGDRDGIEEDLDKAMEKYEPLEIVNQHLLGGMKVVGELFGAGEMQLPFVLQAAETMKAAVAHLEQFMEKKEGEEKGTMVLATVKGDVHDIGKNLVDIILTNNGYNVVNIGIKQPCEAIIEAAEENNADVIGMSGLLVKSTVIMKDNLEEMRGRDIKTPVLLGGAALTRNFVEQDCSEAYGDGVVEYAKDAFAGLQLMDRLTGNAQPEQEEAE</sequence>
<dbReference type="Pfam" id="PF02574">
    <property type="entry name" value="S-methyl_trans"/>
    <property type="match status" value="1"/>
</dbReference>
<dbReference type="Pfam" id="PF02607">
    <property type="entry name" value="B12-binding_2"/>
    <property type="match status" value="1"/>
</dbReference>
<organism evidence="27 28">
    <name type="scientific">Thiohalorhabdus denitrificans</name>
    <dbReference type="NCBI Taxonomy" id="381306"/>
    <lineage>
        <taxon>Bacteria</taxon>
        <taxon>Pseudomonadati</taxon>
        <taxon>Pseudomonadota</taxon>
        <taxon>Gammaproteobacteria</taxon>
        <taxon>Thiohalorhabdales</taxon>
        <taxon>Thiohalorhabdaceae</taxon>
        <taxon>Thiohalorhabdus</taxon>
    </lineage>
</organism>
<dbReference type="Gene3D" id="3.20.20.20">
    <property type="entry name" value="Dihydropteroate synthase-like"/>
    <property type="match status" value="1"/>
</dbReference>
<dbReference type="InterPro" id="IPR036724">
    <property type="entry name" value="Cobalamin-bd_sf"/>
</dbReference>
<keyword evidence="8 22" id="KW-0489">Methyltransferase</keyword>
<evidence type="ECO:0000256" key="3">
    <source>
        <dbReference type="ARBA" id="ARBA00001956"/>
    </source>
</evidence>
<dbReference type="Gene3D" id="3.20.20.330">
    <property type="entry name" value="Homocysteine-binding-like domain"/>
    <property type="match status" value="1"/>
</dbReference>
<dbReference type="EMBL" id="FMUN01000002">
    <property type="protein sequence ID" value="SCX99736.1"/>
    <property type="molecule type" value="Genomic_DNA"/>
</dbReference>
<dbReference type="Proteomes" id="UP000183104">
    <property type="component" value="Unassembled WGS sequence"/>
</dbReference>
<feature type="domain" description="Pterin-binding" evidence="24">
    <location>
        <begin position="336"/>
        <end position="592"/>
    </location>
</feature>
<evidence type="ECO:0000256" key="11">
    <source>
        <dbReference type="ARBA" id="ARBA00022679"/>
    </source>
</evidence>
<accession>A0A1G5CBK8</accession>
<dbReference type="FunFam" id="3.20.20.20:FF:000007">
    <property type="entry name" value="Methionine synthase"/>
    <property type="match status" value="1"/>
</dbReference>
<feature type="binding site" evidence="21">
    <location>
        <position position="829"/>
    </location>
    <ligand>
        <name>methylcob(III)alamin</name>
        <dbReference type="ChEBI" id="CHEBI:28115"/>
    </ligand>
</feature>
<dbReference type="Pfam" id="PF00809">
    <property type="entry name" value="Pterin_bind"/>
    <property type="match status" value="1"/>
</dbReference>
<keyword evidence="12" id="KW-0949">S-adenosyl-L-methionine</keyword>
<evidence type="ECO:0000256" key="5">
    <source>
        <dbReference type="ARBA" id="ARBA00010398"/>
    </source>
</evidence>
<evidence type="ECO:0000259" key="24">
    <source>
        <dbReference type="PROSITE" id="PS50972"/>
    </source>
</evidence>
<evidence type="ECO:0000313" key="28">
    <source>
        <dbReference type="Proteomes" id="UP000183104"/>
    </source>
</evidence>
<evidence type="ECO:0000259" key="25">
    <source>
        <dbReference type="PROSITE" id="PS51332"/>
    </source>
</evidence>
<dbReference type="GO" id="GO:0008270">
    <property type="term" value="F:zinc ion binding"/>
    <property type="evidence" value="ECO:0007669"/>
    <property type="project" value="InterPro"/>
</dbReference>
<dbReference type="Pfam" id="PF02310">
    <property type="entry name" value="B12-binding"/>
    <property type="match status" value="1"/>
</dbReference>
<evidence type="ECO:0000256" key="19">
    <source>
        <dbReference type="NCBIfam" id="TIGR02082"/>
    </source>
</evidence>
<dbReference type="PIRSF" id="PIRSF000381">
    <property type="entry name" value="MetH"/>
    <property type="match status" value="1"/>
</dbReference>
<dbReference type="PROSITE" id="PS50970">
    <property type="entry name" value="HCY"/>
    <property type="match status" value="1"/>
</dbReference>
<dbReference type="Gene3D" id="1.10.1240.10">
    <property type="entry name" value="Methionine synthase domain"/>
    <property type="match status" value="1"/>
</dbReference>
<evidence type="ECO:0000256" key="14">
    <source>
        <dbReference type="ARBA" id="ARBA00022737"/>
    </source>
</evidence>
<dbReference type="CDD" id="cd02069">
    <property type="entry name" value="methionine_synthase_B12_BD"/>
    <property type="match status" value="1"/>
</dbReference>
<keyword evidence="16" id="KW-0486">Methionine biosynthesis</keyword>
<keyword evidence="15 20" id="KW-0862">Zinc</keyword>
<keyword evidence="28" id="KW-1185">Reference proteome</keyword>
<evidence type="ECO:0000256" key="17">
    <source>
        <dbReference type="ARBA" id="ARBA00023285"/>
    </source>
</evidence>
<dbReference type="PANTHER" id="PTHR45833">
    <property type="entry name" value="METHIONINE SYNTHASE"/>
    <property type="match status" value="1"/>
</dbReference>
<comment type="catalytic activity">
    <reaction evidence="1">
        <text>(6S)-5-methyl-5,6,7,8-tetrahydrofolate + L-homocysteine = (6S)-5,6,7,8-tetrahydrofolate + L-methionine</text>
        <dbReference type="Rhea" id="RHEA:11172"/>
        <dbReference type="ChEBI" id="CHEBI:18608"/>
        <dbReference type="ChEBI" id="CHEBI:57453"/>
        <dbReference type="ChEBI" id="CHEBI:57844"/>
        <dbReference type="ChEBI" id="CHEBI:58199"/>
        <dbReference type="EC" id="2.1.1.13"/>
    </reaction>
</comment>
<evidence type="ECO:0000256" key="20">
    <source>
        <dbReference type="PIRSR" id="PIRSR000381-1"/>
    </source>
</evidence>
<comment type="cofactor">
    <cofactor evidence="3 20">
        <name>methylcob(III)alamin</name>
        <dbReference type="ChEBI" id="CHEBI:28115"/>
    </cofactor>
</comment>
<comment type="pathway">
    <text evidence="4">Amino-acid biosynthesis; L-methionine biosynthesis via de novo pathway; L-methionine from L-homocysteine (MetH route): step 1/1.</text>
</comment>
<dbReference type="PROSITE" id="PS51332">
    <property type="entry name" value="B12_BINDING"/>
    <property type="match status" value="1"/>
</dbReference>
<evidence type="ECO:0000256" key="1">
    <source>
        <dbReference type="ARBA" id="ARBA00001700"/>
    </source>
</evidence>
<dbReference type="InterPro" id="IPR003726">
    <property type="entry name" value="HCY_dom"/>
</dbReference>
<dbReference type="OrthoDB" id="9803687at2"/>
<comment type="similarity">
    <text evidence="5">Belongs to the vitamin-B12 dependent methionine synthase family.</text>
</comment>
<evidence type="ECO:0000259" key="26">
    <source>
        <dbReference type="PROSITE" id="PS51337"/>
    </source>
</evidence>
<evidence type="ECO:0000256" key="9">
    <source>
        <dbReference type="ARBA" id="ARBA00022605"/>
    </source>
</evidence>
<evidence type="ECO:0000256" key="2">
    <source>
        <dbReference type="ARBA" id="ARBA00001947"/>
    </source>
</evidence>
<keyword evidence="14" id="KW-0677">Repeat</keyword>
<dbReference type="FunFam" id="3.40.50.280:FF:000004">
    <property type="entry name" value="Methionine synthase"/>
    <property type="match status" value="1"/>
</dbReference>
<evidence type="ECO:0000256" key="12">
    <source>
        <dbReference type="ARBA" id="ARBA00022691"/>
    </source>
</evidence>
<dbReference type="AlphaFoldDB" id="A0A1G5CBK8"/>
<evidence type="ECO:0000256" key="10">
    <source>
        <dbReference type="ARBA" id="ARBA00022628"/>
    </source>
</evidence>
<feature type="domain" description="Hcy-binding" evidence="23">
    <location>
        <begin position="1"/>
        <end position="304"/>
    </location>
</feature>
<evidence type="ECO:0000256" key="7">
    <source>
        <dbReference type="ARBA" id="ARBA00013998"/>
    </source>
</evidence>
<keyword evidence="13 20" id="KW-0479">Metal-binding</keyword>
<feature type="binding site" evidence="20 22">
    <location>
        <position position="223"/>
    </location>
    <ligand>
        <name>Zn(2+)</name>
        <dbReference type="ChEBI" id="CHEBI:29105"/>
    </ligand>
</feature>
<dbReference type="GO" id="GO:0032259">
    <property type="term" value="P:methylation"/>
    <property type="evidence" value="ECO:0007669"/>
    <property type="project" value="UniProtKB-KW"/>
</dbReference>
<dbReference type="EC" id="2.1.1.13" evidence="6 19"/>
<dbReference type="GO" id="GO:0008705">
    <property type="term" value="F:methionine synthase activity"/>
    <property type="evidence" value="ECO:0007669"/>
    <property type="project" value="UniProtKB-UniRule"/>
</dbReference>
<dbReference type="PROSITE" id="PS50972">
    <property type="entry name" value="PTERIN_BINDING"/>
    <property type="match status" value="1"/>
</dbReference>
<dbReference type="FunFam" id="1.10.1240.10:FF:000001">
    <property type="entry name" value="Methionine synthase"/>
    <property type="match status" value="1"/>
</dbReference>
<feature type="domain" description="B12-binding" evidence="25">
    <location>
        <begin position="714"/>
        <end position="846"/>
    </location>
</feature>
<dbReference type="InterPro" id="IPR006158">
    <property type="entry name" value="Cobalamin-bd"/>
</dbReference>
<dbReference type="SUPFAM" id="SSF47644">
    <property type="entry name" value="Methionine synthase domain"/>
    <property type="match status" value="1"/>
</dbReference>
<dbReference type="GO" id="GO:0046653">
    <property type="term" value="P:tetrahydrofolate metabolic process"/>
    <property type="evidence" value="ECO:0007669"/>
    <property type="project" value="TreeGrafter"/>
</dbReference>
<dbReference type="InterPro" id="IPR050554">
    <property type="entry name" value="Met_Synthase/Corrinoid"/>
</dbReference>
<comment type="cofactor">
    <cofactor evidence="2 22">
        <name>Zn(2+)</name>
        <dbReference type="ChEBI" id="CHEBI:29105"/>
    </cofactor>
</comment>
<dbReference type="SUPFAM" id="SSF82282">
    <property type="entry name" value="Homocysteine S-methyltransferase"/>
    <property type="match status" value="1"/>
</dbReference>
<feature type="binding site" evidence="21">
    <location>
        <position position="772"/>
    </location>
    <ligand>
        <name>methylcob(III)alamin</name>
        <dbReference type="ChEBI" id="CHEBI:28115"/>
    </ligand>
</feature>
<feature type="binding site" evidence="21">
    <location>
        <begin position="724"/>
        <end position="728"/>
    </location>
    <ligand>
        <name>methylcob(III)alamin</name>
        <dbReference type="ChEBI" id="CHEBI:28115"/>
    </ligand>
</feature>
<dbReference type="InterPro" id="IPR003759">
    <property type="entry name" value="Cbl-bd_cap"/>
</dbReference>
<evidence type="ECO:0000256" key="6">
    <source>
        <dbReference type="ARBA" id="ARBA00012032"/>
    </source>
</evidence>
<feature type="binding site" evidence="20 22">
    <location>
        <position position="289"/>
    </location>
    <ligand>
        <name>Zn(2+)</name>
        <dbReference type="ChEBI" id="CHEBI:29105"/>
    </ligand>
</feature>
<dbReference type="PANTHER" id="PTHR45833:SF1">
    <property type="entry name" value="METHIONINE SYNTHASE"/>
    <property type="match status" value="1"/>
</dbReference>
<dbReference type="InterPro" id="IPR000489">
    <property type="entry name" value="Pterin-binding_dom"/>
</dbReference>
<dbReference type="InterPro" id="IPR036594">
    <property type="entry name" value="Meth_synthase_dom"/>
</dbReference>
<proteinExistence type="inferred from homology"/>
<keyword evidence="17" id="KW-0170">Cobalt</keyword>
<gene>
    <name evidence="27" type="ORF">SAMN05661077_0987</name>
</gene>
<evidence type="ECO:0000256" key="13">
    <source>
        <dbReference type="ARBA" id="ARBA00022723"/>
    </source>
</evidence>
<reference evidence="28" key="1">
    <citation type="submission" date="2016-10" db="EMBL/GenBank/DDBJ databases">
        <authorList>
            <person name="Varghese N."/>
        </authorList>
    </citation>
    <scope>NUCLEOTIDE SEQUENCE [LARGE SCALE GENOMIC DNA]</scope>
    <source>
        <strain evidence="28">HL 19</strain>
    </source>
</reference>
<evidence type="ECO:0000256" key="4">
    <source>
        <dbReference type="ARBA" id="ARBA00005178"/>
    </source>
</evidence>
<dbReference type="InterPro" id="IPR033706">
    <property type="entry name" value="Met_synthase_B12-bd"/>
</dbReference>
<evidence type="ECO:0000256" key="22">
    <source>
        <dbReference type="PROSITE-ProRule" id="PRU00333"/>
    </source>
</evidence>
<dbReference type="PROSITE" id="PS51337">
    <property type="entry name" value="B12_BINDING_NTER"/>
    <property type="match status" value="1"/>
</dbReference>
<feature type="binding site" description="axial binding residue" evidence="20">
    <location>
        <position position="727"/>
    </location>
    <ligand>
        <name>methylcob(III)alamin</name>
        <dbReference type="ChEBI" id="CHEBI:28115"/>
    </ligand>
    <ligandPart>
        <name>Co</name>
        <dbReference type="ChEBI" id="CHEBI:27638"/>
    </ligandPart>
</feature>